<reference evidence="1 2" key="1">
    <citation type="journal article" date="2015" name="Sci. Rep.">
        <title>The power of single molecule real-time sequencing technology in the de novo assembly of a eukaryotic genome.</title>
        <authorList>
            <person name="Sakai H."/>
            <person name="Naito K."/>
            <person name="Ogiso-Tanaka E."/>
            <person name="Takahashi Y."/>
            <person name="Iseki K."/>
            <person name="Muto C."/>
            <person name="Satou K."/>
            <person name="Teruya K."/>
            <person name="Shiroma A."/>
            <person name="Shimoji M."/>
            <person name="Hirano T."/>
            <person name="Itoh T."/>
            <person name="Kaga A."/>
            <person name="Tomooka N."/>
        </authorList>
    </citation>
    <scope>NUCLEOTIDE SEQUENCE [LARGE SCALE GENOMIC DNA]</scope>
    <source>
        <strain evidence="2">cv. Shumari</strain>
    </source>
</reference>
<keyword evidence="2" id="KW-1185">Reference proteome</keyword>
<protein>
    <submittedName>
        <fullName evidence="1">Uncharacterized protein</fullName>
    </submittedName>
</protein>
<dbReference type="InterPro" id="IPR027443">
    <property type="entry name" value="IPNS-like_sf"/>
</dbReference>
<gene>
    <name evidence="1" type="primary">Vigan.05G222000</name>
    <name evidence="1" type="ORF">VIGAN_05222000</name>
</gene>
<organism evidence="1 2">
    <name type="scientific">Vigna angularis var. angularis</name>
    <dbReference type="NCBI Taxonomy" id="157739"/>
    <lineage>
        <taxon>Eukaryota</taxon>
        <taxon>Viridiplantae</taxon>
        <taxon>Streptophyta</taxon>
        <taxon>Embryophyta</taxon>
        <taxon>Tracheophyta</taxon>
        <taxon>Spermatophyta</taxon>
        <taxon>Magnoliopsida</taxon>
        <taxon>eudicotyledons</taxon>
        <taxon>Gunneridae</taxon>
        <taxon>Pentapetalae</taxon>
        <taxon>rosids</taxon>
        <taxon>fabids</taxon>
        <taxon>Fabales</taxon>
        <taxon>Fabaceae</taxon>
        <taxon>Papilionoideae</taxon>
        <taxon>50 kb inversion clade</taxon>
        <taxon>NPAAA clade</taxon>
        <taxon>indigoferoid/millettioid clade</taxon>
        <taxon>Phaseoleae</taxon>
        <taxon>Vigna</taxon>
    </lineage>
</organism>
<dbReference type="EMBL" id="AP015038">
    <property type="protein sequence ID" value="BAT88668.1"/>
    <property type="molecule type" value="Genomic_DNA"/>
</dbReference>
<dbReference type="Proteomes" id="UP000291084">
    <property type="component" value="Chromosome 5"/>
</dbReference>
<evidence type="ECO:0000313" key="1">
    <source>
        <dbReference type="EMBL" id="BAT88668.1"/>
    </source>
</evidence>
<proteinExistence type="predicted"/>
<dbReference type="Gene3D" id="2.60.120.330">
    <property type="entry name" value="B-lactam Antibiotic, Isopenicillin N Synthase, Chain"/>
    <property type="match status" value="1"/>
</dbReference>
<accession>A0A0S3S741</accession>
<evidence type="ECO:0000313" key="2">
    <source>
        <dbReference type="Proteomes" id="UP000291084"/>
    </source>
</evidence>
<name>A0A0S3S741_PHAAN</name>
<sequence>MEKLFKESRTSLLVPSVQEFSKESVSNVPQRYFQPQHQQQTLLISHESDATLQMPVIDMPKLVSQESGSSELIRLHLACKEWDSSSGFRTEAYPDFLSRVGTEG</sequence>
<dbReference type="AlphaFoldDB" id="A0A0S3S741"/>